<dbReference type="EMBL" id="DRBW01000032">
    <property type="protein sequence ID" value="HDM89748.1"/>
    <property type="molecule type" value="Genomic_DNA"/>
</dbReference>
<sequence>MNSLLVALILLSGGFKLKVAISPSEIYLKPGERQSIEVTVLDRKDRKVKPDEIKYRVIPPDIGKVEDNTFVAERPGVGVLRVLVRKGKNEGVGHAYVEVSSEAPLRVLIRPMKARLEVGESKRFHVFVPGIPEEELKATFKVIPEELGDIDSTGLFRAKRIGAGRVSALVDYRGRKGTGSATVVVGRLSDLKLKVKVKPPTVFLMPGDTAQLDYEIMGEKKKGSKADWWVEPPDLCAVEDGRIIAGERHGRGMVWVVVRKDGETGIGRAMVVVGSPGQMPGVRIEPPFLLLRPGERVEVDLKVERPAIRRLMRGKMAEKRVRWRVFPRGLGRLSRRRGLQNEFTAKRHGVGFVEAEVVTKRRRALKRRIPVIVGDNRLVLSPREAVLAVGDEVRFEVKSPSGTPPEFRFRVFPEGMGEITPEGIFRARRPGVAYVAAIVPEELGGGGGIAIVRIEPPPAP</sequence>
<name>A0A7C1BFE4_UNCW3</name>
<comment type="caution">
    <text evidence="1">The sequence shown here is derived from an EMBL/GenBank/DDBJ whole genome shotgun (WGS) entry which is preliminary data.</text>
</comment>
<dbReference type="AlphaFoldDB" id="A0A7C1BFE4"/>
<organism evidence="1">
    <name type="scientific">candidate division WOR-3 bacterium</name>
    <dbReference type="NCBI Taxonomy" id="2052148"/>
    <lineage>
        <taxon>Bacteria</taxon>
        <taxon>Bacteria division WOR-3</taxon>
    </lineage>
</organism>
<protein>
    <recommendedName>
        <fullName evidence="2">BIG2 domain-containing protein</fullName>
    </recommendedName>
</protein>
<evidence type="ECO:0008006" key="2">
    <source>
        <dbReference type="Google" id="ProtNLM"/>
    </source>
</evidence>
<dbReference type="Proteomes" id="UP000885931">
    <property type="component" value="Unassembled WGS sequence"/>
</dbReference>
<accession>A0A7C1BFE4</accession>
<gene>
    <name evidence="1" type="ORF">ENG67_00885</name>
</gene>
<reference evidence="1" key="1">
    <citation type="journal article" date="2020" name="mSystems">
        <title>Genome- and Community-Level Interaction Insights into Carbon Utilization and Element Cycling Functions of Hydrothermarchaeota in Hydrothermal Sediment.</title>
        <authorList>
            <person name="Zhou Z."/>
            <person name="Liu Y."/>
            <person name="Xu W."/>
            <person name="Pan J."/>
            <person name="Luo Z.H."/>
            <person name="Li M."/>
        </authorList>
    </citation>
    <scope>NUCLEOTIDE SEQUENCE [LARGE SCALE GENOMIC DNA]</scope>
    <source>
        <strain evidence="1">HyVt-237</strain>
    </source>
</reference>
<proteinExistence type="predicted"/>
<evidence type="ECO:0000313" key="1">
    <source>
        <dbReference type="EMBL" id="HDM89748.1"/>
    </source>
</evidence>